<evidence type="ECO:0000313" key="3">
    <source>
        <dbReference type="Proteomes" id="UP001596074"/>
    </source>
</evidence>
<comment type="caution">
    <text evidence="2">The sequence shown here is derived from an EMBL/GenBank/DDBJ whole genome shotgun (WGS) entry which is preliminary data.</text>
</comment>
<evidence type="ECO:0000256" key="1">
    <source>
        <dbReference type="SAM" id="MobiDB-lite"/>
    </source>
</evidence>
<dbReference type="RefSeq" id="WP_378281036.1">
    <property type="nucleotide sequence ID" value="NZ_JBHSON010000008.1"/>
</dbReference>
<dbReference type="InterPro" id="IPR027417">
    <property type="entry name" value="P-loop_NTPase"/>
</dbReference>
<proteinExistence type="predicted"/>
<dbReference type="PANTHER" id="PTHR12083:SF9">
    <property type="entry name" value="BIFUNCTIONAL POLYNUCLEOTIDE PHOSPHATASE_KINASE"/>
    <property type="match status" value="1"/>
</dbReference>
<dbReference type="SUPFAM" id="SSF52540">
    <property type="entry name" value="P-loop containing nucleoside triphosphate hydrolases"/>
    <property type="match status" value="1"/>
</dbReference>
<name>A0ABW0ZWR5_9ACTN</name>
<reference evidence="3" key="1">
    <citation type="journal article" date="2019" name="Int. J. Syst. Evol. Microbiol.">
        <title>The Global Catalogue of Microorganisms (GCM) 10K type strain sequencing project: providing services to taxonomists for standard genome sequencing and annotation.</title>
        <authorList>
            <consortium name="The Broad Institute Genomics Platform"/>
            <consortium name="The Broad Institute Genome Sequencing Center for Infectious Disease"/>
            <person name="Wu L."/>
            <person name="Ma J."/>
        </authorList>
    </citation>
    <scope>NUCLEOTIDE SEQUENCE [LARGE SCALE GENOMIC DNA]</scope>
    <source>
        <strain evidence="3">KCTC 42087</strain>
    </source>
</reference>
<dbReference type="Proteomes" id="UP001596074">
    <property type="component" value="Unassembled WGS sequence"/>
</dbReference>
<dbReference type="Pfam" id="PF13671">
    <property type="entry name" value="AAA_33"/>
    <property type="match status" value="1"/>
</dbReference>
<keyword evidence="3" id="KW-1185">Reference proteome</keyword>
<dbReference type="PANTHER" id="PTHR12083">
    <property type="entry name" value="BIFUNCTIONAL POLYNUCLEOTIDE PHOSPHATASE/KINASE"/>
    <property type="match status" value="1"/>
</dbReference>
<evidence type="ECO:0000313" key="2">
    <source>
        <dbReference type="EMBL" id="MFC5745410.1"/>
    </source>
</evidence>
<gene>
    <name evidence="2" type="ORF">ACFPZN_07325</name>
</gene>
<dbReference type="Gene3D" id="3.40.50.300">
    <property type="entry name" value="P-loop containing nucleotide triphosphate hydrolases"/>
    <property type="match status" value="1"/>
</dbReference>
<protein>
    <submittedName>
        <fullName evidence="2">AAA family ATPase</fullName>
    </submittedName>
</protein>
<accession>A0ABW0ZWR5</accession>
<dbReference type="EMBL" id="JBHSON010000008">
    <property type="protein sequence ID" value="MFC5745410.1"/>
    <property type="molecule type" value="Genomic_DNA"/>
</dbReference>
<organism evidence="2 3">
    <name type="scientific">Actinomadura rugatobispora</name>
    <dbReference type="NCBI Taxonomy" id="1994"/>
    <lineage>
        <taxon>Bacteria</taxon>
        <taxon>Bacillati</taxon>
        <taxon>Actinomycetota</taxon>
        <taxon>Actinomycetes</taxon>
        <taxon>Streptosporangiales</taxon>
        <taxon>Thermomonosporaceae</taxon>
        <taxon>Actinomadura</taxon>
    </lineage>
</organism>
<sequence length="167" mass="18513">MELAILIGLQASGKTTFYRRHLSDTHVHVSKDLFGRSSRRKQARQLRQIAEALEAGRNVAVDNTNPSPEEWRPLIETGRRHGARITGYWFPPDVPAAVARNAARPRENRVPDVGIYATLKRLREPRHADGFDALRSVRLDGTGGFDVTAVDRAPAREEGTGRAAEGP</sequence>
<feature type="region of interest" description="Disordered" evidence="1">
    <location>
        <begin position="143"/>
        <end position="167"/>
    </location>
</feature>